<comment type="caution">
    <text evidence="1">The sequence shown here is derived from an EMBL/GenBank/DDBJ whole genome shotgun (WGS) entry which is preliminary data.</text>
</comment>
<dbReference type="SUPFAM" id="SSF49464">
    <property type="entry name" value="Carboxypeptidase regulatory domain-like"/>
    <property type="match status" value="1"/>
</dbReference>
<name>A0ABU3D6F9_9FLAO</name>
<dbReference type="Proteomes" id="UP001262582">
    <property type="component" value="Unassembled WGS sequence"/>
</dbReference>
<dbReference type="Gene3D" id="2.60.40.1120">
    <property type="entry name" value="Carboxypeptidase-like, regulatory domain"/>
    <property type="match status" value="1"/>
</dbReference>
<dbReference type="InterPro" id="IPR043741">
    <property type="entry name" value="DUF5686"/>
</dbReference>
<gene>
    <name evidence="1" type="ORF">RM539_11020</name>
</gene>
<dbReference type="EMBL" id="JAVRHK010000007">
    <property type="protein sequence ID" value="MDT0677113.1"/>
    <property type="molecule type" value="Genomic_DNA"/>
</dbReference>
<sequence>MKKEIFFLFLLCALGAVSQTRISGEVVDNNGAPVPFANVVFQNSSEGTTTNEDGKFYLQSPRNFRTVVFSLLGYRTRVVPLENPVSVEMKIVLEEKTDQLGEVRLVSGKTSKKNNPAVDILKKIWKNKRKNGVKAFDQYQFQKYEKLEFDLNGIDSTVVKNPLFNGMEFIFDYADTNNLTGKTYLPVFINESVSRVYGDNIIGEKTEEVLGNKNSGFSENQNLIAMVKDVYDEYDIYDNYLKFFDKSFVSPLSQTGINTYNYVLADTAYIEDKLCYNIIYYPRRQNELTFKGNFWVNDSTWAIKKINLETSKDANINWVRNVYIEQEFNVLNDSVFLLTRDFFMVDFSYDKKDKSGGIYGKKTVLYNDYHFNKEKPRSFYKKAVYKQKQEIYSRSDGFWEENRREPLSSQEKDIYVMLDSLKQTKAFNRLYDLVTIAESGYVEFDGWDFGPVYSLFGYNQVEGFRTRLGGRTYFGQNDLWRIEGYGAYGFKDNKFKYGISGKLLLDKKLRLIISGGNRRDVEQLGASLTNSTDILGRSLASSSIISVGDNNKLTSINLTALNFELEPIKNFTVRVGGSYRTMESASPEFSLDYYIDDSYTTTSSEIKQTEISTILTFTPGRETVGYGVEREIINEEDFPTFFLNYCIGVKDIFNSDFDYERVQFFYNQPLKIGGLGRSYVNLEAGKNFGNVPLGLLSVVPGNQTYFATYNSFPVLNFYEFVTDTYLSAHLEHNFNGRLFSRIPLIRDLNLREIVGARAVWGSLSEENKAINASGLLLQAPEDGPYWEYSLGIGNILKFLRLDAHFRGNYFDNLDARSFAITASMGLHF</sequence>
<dbReference type="Pfam" id="PF18939">
    <property type="entry name" value="DUF5686"/>
    <property type="match status" value="1"/>
</dbReference>
<dbReference type="InterPro" id="IPR008969">
    <property type="entry name" value="CarboxyPept-like_regulatory"/>
</dbReference>
<dbReference type="Pfam" id="PF13715">
    <property type="entry name" value="CarbopepD_reg_2"/>
    <property type="match status" value="1"/>
</dbReference>
<proteinExistence type="predicted"/>
<organism evidence="1 2">
    <name type="scientific">Autumnicola musiva</name>
    <dbReference type="NCBI Taxonomy" id="3075589"/>
    <lineage>
        <taxon>Bacteria</taxon>
        <taxon>Pseudomonadati</taxon>
        <taxon>Bacteroidota</taxon>
        <taxon>Flavobacteriia</taxon>
        <taxon>Flavobacteriales</taxon>
        <taxon>Flavobacteriaceae</taxon>
        <taxon>Autumnicola</taxon>
    </lineage>
</organism>
<reference evidence="1 2" key="1">
    <citation type="submission" date="2023-09" db="EMBL/GenBank/DDBJ databases">
        <authorList>
            <person name="Rey-Velasco X."/>
        </authorList>
    </citation>
    <scope>NUCLEOTIDE SEQUENCE [LARGE SCALE GENOMIC DNA]</scope>
    <source>
        <strain evidence="1 2">F117</strain>
    </source>
</reference>
<evidence type="ECO:0000313" key="1">
    <source>
        <dbReference type="EMBL" id="MDT0677113.1"/>
    </source>
</evidence>
<evidence type="ECO:0000313" key="2">
    <source>
        <dbReference type="Proteomes" id="UP001262582"/>
    </source>
</evidence>
<protein>
    <submittedName>
        <fullName evidence="1">DUF5686 family protein</fullName>
    </submittedName>
</protein>
<accession>A0ABU3D6F9</accession>
<keyword evidence="2" id="KW-1185">Reference proteome</keyword>
<dbReference type="RefSeq" id="WP_311503452.1">
    <property type="nucleotide sequence ID" value="NZ_JAVRHK010000007.1"/>
</dbReference>